<evidence type="ECO:0000313" key="4">
    <source>
        <dbReference type="Proteomes" id="UP000499080"/>
    </source>
</evidence>
<sequence>MLSRRHSMEQQSRQPQSIINTTPEFNATTVKAVAQTTPADPQKQTRDELTDCESKHTRTFWPLNKKKEAYDKSLFRRFSACFPFSPKVQSA</sequence>
<accession>A0A4Y2SDL5</accession>
<gene>
    <name evidence="3" type="ORF">AVEN_114729_1</name>
    <name evidence="2" type="ORF">AVEN_6468_1</name>
</gene>
<evidence type="ECO:0000256" key="1">
    <source>
        <dbReference type="SAM" id="MobiDB-lite"/>
    </source>
</evidence>
<name>A0A4Y2SDL5_ARAVE</name>
<evidence type="ECO:0000313" key="3">
    <source>
        <dbReference type="EMBL" id="GBN86326.1"/>
    </source>
</evidence>
<organism evidence="2 4">
    <name type="scientific">Araneus ventricosus</name>
    <name type="common">Orbweaver spider</name>
    <name type="synonym">Epeira ventricosa</name>
    <dbReference type="NCBI Taxonomy" id="182803"/>
    <lineage>
        <taxon>Eukaryota</taxon>
        <taxon>Metazoa</taxon>
        <taxon>Ecdysozoa</taxon>
        <taxon>Arthropoda</taxon>
        <taxon>Chelicerata</taxon>
        <taxon>Arachnida</taxon>
        <taxon>Araneae</taxon>
        <taxon>Araneomorphae</taxon>
        <taxon>Entelegynae</taxon>
        <taxon>Araneoidea</taxon>
        <taxon>Araneidae</taxon>
        <taxon>Araneus</taxon>
    </lineage>
</organism>
<dbReference type="EMBL" id="BGPR01021226">
    <property type="protein sequence ID" value="GBN86324.1"/>
    <property type="molecule type" value="Genomic_DNA"/>
</dbReference>
<feature type="compositionally biased region" description="Basic and acidic residues" evidence="1">
    <location>
        <begin position="43"/>
        <end position="56"/>
    </location>
</feature>
<dbReference type="Proteomes" id="UP000499080">
    <property type="component" value="Unassembled WGS sequence"/>
</dbReference>
<reference evidence="2 4" key="1">
    <citation type="journal article" date="2019" name="Sci. Rep.">
        <title>Orb-weaving spider Araneus ventricosus genome elucidates the spidroin gene catalogue.</title>
        <authorList>
            <person name="Kono N."/>
            <person name="Nakamura H."/>
            <person name="Ohtoshi R."/>
            <person name="Moran D.A.P."/>
            <person name="Shinohara A."/>
            <person name="Yoshida Y."/>
            <person name="Fujiwara M."/>
            <person name="Mori M."/>
            <person name="Tomita M."/>
            <person name="Arakawa K."/>
        </authorList>
    </citation>
    <scope>NUCLEOTIDE SEQUENCE [LARGE SCALE GENOMIC DNA]</scope>
</reference>
<proteinExistence type="predicted"/>
<feature type="region of interest" description="Disordered" evidence="1">
    <location>
        <begin position="1"/>
        <end position="20"/>
    </location>
</feature>
<dbReference type="EMBL" id="BGPR01021228">
    <property type="protein sequence ID" value="GBN86326.1"/>
    <property type="molecule type" value="Genomic_DNA"/>
</dbReference>
<feature type="compositionally biased region" description="Polar residues" evidence="1">
    <location>
        <begin position="9"/>
        <end position="20"/>
    </location>
</feature>
<evidence type="ECO:0000313" key="2">
    <source>
        <dbReference type="EMBL" id="GBN86324.1"/>
    </source>
</evidence>
<keyword evidence="4" id="KW-1185">Reference proteome</keyword>
<protein>
    <submittedName>
        <fullName evidence="2">Uncharacterized protein</fullName>
    </submittedName>
</protein>
<comment type="caution">
    <text evidence="2">The sequence shown here is derived from an EMBL/GenBank/DDBJ whole genome shotgun (WGS) entry which is preliminary data.</text>
</comment>
<dbReference type="AlphaFoldDB" id="A0A4Y2SDL5"/>
<feature type="region of interest" description="Disordered" evidence="1">
    <location>
        <begin position="35"/>
        <end position="56"/>
    </location>
</feature>